<name>A0A3P8UDA7_AMPPE</name>
<dbReference type="Gene3D" id="2.60.40.10">
    <property type="entry name" value="Immunoglobulins"/>
    <property type="match status" value="3"/>
</dbReference>
<feature type="transmembrane region" description="Helical" evidence="1">
    <location>
        <begin position="225"/>
        <end position="245"/>
    </location>
</feature>
<feature type="domain" description="Fibronectin type-III" evidence="3">
    <location>
        <begin position="291"/>
        <end position="378"/>
    </location>
</feature>
<reference evidence="5" key="2">
    <citation type="submission" date="2025-08" db="UniProtKB">
        <authorList>
            <consortium name="Ensembl"/>
        </authorList>
    </citation>
    <scope>IDENTIFICATION</scope>
</reference>
<keyword evidence="1" id="KW-1133">Transmembrane helix</keyword>
<feature type="domain" description="Fibronectin type-III" evidence="3">
    <location>
        <begin position="4"/>
        <end position="99"/>
    </location>
</feature>
<evidence type="ECO:0000256" key="1">
    <source>
        <dbReference type="SAM" id="Phobius"/>
    </source>
</evidence>
<dbReference type="GO" id="GO:0004896">
    <property type="term" value="F:cytokine receptor activity"/>
    <property type="evidence" value="ECO:0007669"/>
    <property type="project" value="TreeGrafter"/>
</dbReference>
<keyword evidence="1" id="KW-0472">Membrane</keyword>
<organism evidence="5 6">
    <name type="scientific">Amphiprion percula</name>
    <name type="common">Orange clownfish</name>
    <name type="synonym">Lutjanus percula</name>
    <dbReference type="NCBI Taxonomy" id="161767"/>
    <lineage>
        <taxon>Eukaryota</taxon>
        <taxon>Metazoa</taxon>
        <taxon>Chordata</taxon>
        <taxon>Craniata</taxon>
        <taxon>Vertebrata</taxon>
        <taxon>Euteleostomi</taxon>
        <taxon>Actinopterygii</taxon>
        <taxon>Neopterygii</taxon>
        <taxon>Teleostei</taxon>
        <taxon>Neoteleostei</taxon>
        <taxon>Acanthomorphata</taxon>
        <taxon>Ovalentaria</taxon>
        <taxon>Pomacentridae</taxon>
        <taxon>Amphiprion</taxon>
    </lineage>
</organism>
<evidence type="ECO:0000259" key="3">
    <source>
        <dbReference type="Pfam" id="PF01108"/>
    </source>
</evidence>
<dbReference type="SUPFAM" id="SSF49265">
    <property type="entry name" value="Fibronectin type III"/>
    <property type="match status" value="4"/>
</dbReference>
<dbReference type="Pfam" id="PF01108">
    <property type="entry name" value="Tissue_fac"/>
    <property type="match status" value="2"/>
</dbReference>
<evidence type="ECO:0000259" key="4">
    <source>
        <dbReference type="Pfam" id="PF09294"/>
    </source>
</evidence>
<keyword evidence="2" id="KW-0732">Signal</keyword>
<dbReference type="InterPro" id="IPR050650">
    <property type="entry name" value="Type-II_Cytokine-TF_Rcpt"/>
</dbReference>
<feature type="domain" description="Interferon/interleukin receptor" evidence="4">
    <location>
        <begin position="390"/>
        <end position="489"/>
    </location>
</feature>
<reference evidence="5 6" key="1">
    <citation type="submission" date="2018-03" db="EMBL/GenBank/DDBJ databases">
        <title>Finding Nemo's genes: A chromosome-scale reference assembly of the genome of the orange clownfish Amphiprion percula.</title>
        <authorList>
            <person name="Lehmann R."/>
        </authorList>
    </citation>
    <scope>NUCLEOTIDE SEQUENCE</scope>
</reference>
<dbReference type="Ensembl" id="ENSAPET00000034149.1">
    <property type="protein sequence ID" value="ENSAPEP00000033277.1"/>
    <property type="gene ID" value="ENSAPEG00000023613.1"/>
</dbReference>
<keyword evidence="1" id="KW-0812">Transmembrane</keyword>
<dbReference type="InterPro" id="IPR003961">
    <property type="entry name" value="FN3_dom"/>
</dbReference>
<dbReference type="InterPro" id="IPR015373">
    <property type="entry name" value="Interferon/interleukin_rcp_dom"/>
</dbReference>
<feature type="chain" id="PRO_5018097127" evidence="2">
    <location>
        <begin position="17"/>
        <end position="538"/>
    </location>
</feature>
<accession>A0A3P8UDA7</accession>
<dbReference type="InterPro" id="IPR036116">
    <property type="entry name" value="FN3_sf"/>
</dbReference>
<dbReference type="GeneTree" id="ENSGT00940000157314"/>
<dbReference type="PANTHER" id="PTHR20859">
    <property type="entry name" value="INTERFERON/INTERLEUKIN RECEPTOR"/>
    <property type="match status" value="1"/>
</dbReference>
<feature type="signal peptide" evidence="2">
    <location>
        <begin position="1"/>
        <end position="16"/>
    </location>
</feature>
<evidence type="ECO:0000313" key="6">
    <source>
        <dbReference type="Proteomes" id="UP000265080"/>
    </source>
</evidence>
<sequence>MTALVWMLSWLPLVLPAMSELPMPVNVTLTTSHFSHILKWEPGPGTTTGAYYLVSITTERGTWMPVAGCEHVQQPLVCNLTEAFSDPLETYITMVKAHNSSLSAIISGYTPIMHLGLPLLTVRSCGRDLCVDLQPPKEHLREAFDSLSYQLKIRSNYLKESQFVEETKSLKTVILTELAPGRQYCVSVRFSDGLEAKKSNFSQPVCAVTPGIFPADSLISTSLCLLVIVVVVVVALLVGTGCICLKRRPLPTVLASIQHMENVLVVATLSTPLSSFLKICPTVPSPVLCVFLPAPFNVSISSFNLEHTLSFLPGAQTPSDASFTVQVLRSRKNSWRPVAACLELKAGQMCNLTKAFKDLFDHYRARVQAVTPNKTSNWTVSGWFQPVSDTVLGPPDLSVSGCGNCLILQLRLPAATVLRQNLQLKDLYREFVFHVQRTRDGTQFRLNLPYEEETVITYLQPGVEYCVTVSVTSLFSSITVPSKPQCAFTSPPSRRSSFPVVFSLVGVFSVLAFLLMGLVVYGSQLSFKLLSQRIPRTL</sequence>
<feature type="transmembrane region" description="Helical" evidence="1">
    <location>
        <begin position="500"/>
        <end position="521"/>
    </location>
</feature>
<dbReference type="AlphaFoldDB" id="A0A3P8UDA7"/>
<dbReference type="PANTHER" id="PTHR20859:SF53">
    <property type="entry name" value="INTERLEUKIN-22 RECEPTOR SUBUNIT ALPHA-1"/>
    <property type="match status" value="1"/>
</dbReference>
<protein>
    <submittedName>
        <fullName evidence="5">Uncharacterized protein</fullName>
    </submittedName>
</protein>
<feature type="domain" description="Interferon/interleukin receptor" evidence="4">
    <location>
        <begin position="114"/>
        <end position="210"/>
    </location>
</feature>
<dbReference type="Pfam" id="PF09294">
    <property type="entry name" value="Interfer-bind"/>
    <property type="match status" value="2"/>
</dbReference>
<keyword evidence="6" id="KW-1185">Reference proteome</keyword>
<dbReference type="Proteomes" id="UP000265080">
    <property type="component" value="Chromosome 12"/>
</dbReference>
<evidence type="ECO:0000256" key="2">
    <source>
        <dbReference type="SAM" id="SignalP"/>
    </source>
</evidence>
<proteinExistence type="predicted"/>
<reference evidence="5" key="3">
    <citation type="submission" date="2025-09" db="UniProtKB">
        <authorList>
            <consortium name="Ensembl"/>
        </authorList>
    </citation>
    <scope>IDENTIFICATION</scope>
</reference>
<dbReference type="InterPro" id="IPR013783">
    <property type="entry name" value="Ig-like_fold"/>
</dbReference>
<dbReference type="STRING" id="161767.ENSAPEP00000033277"/>
<evidence type="ECO:0000313" key="5">
    <source>
        <dbReference type="Ensembl" id="ENSAPEP00000033277.1"/>
    </source>
</evidence>
<dbReference type="GO" id="GO:0005886">
    <property type="term" value="C:plasma membrane"/>
    <property type="evidence" value="ECO:0007669"/>
    <property type="project" value="TreeGrafter"/>
</dbReference>